<keyword evidence="4 7" id="KW-0133">Cell shape</keyword>
<dbReference type="CDD" id="cd16913">
    <property type="entry name" value="YkuD_like"/>
    <property type="match status" value="1"/>
</dbReference>
<sequence>MHTKAIQEWNKTIPGNFSEQTDLHFDSTLLAQFFVKYPGVATYKENVIKFYNERNYSYAWFDQNGLIEQAGNLTDRMLNLKDEGINKELPYNKVLDSLISLYNDHKSGDFINPELEIMLTAQYFIFANIVWAGMDEADIKANDWFVPRKKVSYTAYLDSLLQHPLNKTNASIEPVYRQYEQLRTYLKKYRALAAMPWTNLVADKKSYKLGDSSSVLLQIKKRLWLLEDYQGDTTNGFYDSTLFRGIKAFQARHGLASDGTIGIGTLNDLNTPPKERIKQIIVNMERSRWLPVSLNTDYLAVNIPEFKLHVYHADSLLWSCNVVVGQAVHKTVIFHGEVKYVVFSPYWNVPPSIVRNEVVPGMNRNRNYLANHRMEITGKSGGLPVVRQKPGPNNSLGLVKFLFPNSYNIYLHDSPAKSLYNETSRAFSHGCIRVSEPEKLANFLLRNDSTWTTTAIYDAMHAGKEKYVTLKQTVPVFIAYFTAFIDRQGKINFRKDIYSRDERLANMLLKENTKE</sequence>
<dbReference type="EMBL" id="BAABIQ010000030">
    <property type="protein sequence ID" value="GAA4791516.1"/>
    <property type="molecule type" value="Genomic_DNA"/>
</dbReference>
<dbReference type="PROSITE" id="PS52029">
    <property type="entry name" value="LD_TPASE"/>
    <property type="match status" value="1"/>
</dbReference>
<comment type="caution">
    <text evidence="9">The sequence shown here is derived from an EMBL/GenBank/DDBJ whole genome shotgun (WGS) entry which is preliminary data.</text>
</comment>
<dbReference type="Pfam" id="PF20142">
    <property type="entry name" value="Scaffold"/>
    <property type="match status" value="1"/>
</dbReference>
<dbReference type="InterPro" id="IPR038063">
    <property type="entry name" value="Transpep_catalytic_dom"/>
</dbReference>
<protein>
    <submittedName>
        <fullName evidence="9">L,D-transpeptidase family protein</fullName>
    </submittedName>
</protein>
<keyword evidence="6 7" id="KW-0961">Cell wall biogenesis/degradation</keyword>
<accession>A0ABP9B6Z8</accession>
<evidence type="ECO:0000313" key="10">
    <source>
        <dbReference type="Proteomes" id="UP001501411"/>
    </source>
</evidence>
<evidence type="ECO:0000256" key="7">
    <source>
        <dbReference type="PROSITE-ProRule" id="PRU01373"/>
    </source>
</evidence>
<name>A0ABP9B6Z8_9SPHI</name>
<dbReference type="PANTHER" id="PTHR41533:SF2">
    <property type="entry name" value="BLR7131 PROTEIN"/>
    <property type="match status" value="1"/>
</dbReference>
<dbReference type="Gene3D" id="1.10.101.10">
    <property type="entry name" value="PGBD-like superfamily/PGBD"/>
    <property type="match status" value="1"/>
</dbReference>
<dbReference type="InterPro" id="IPR036365">
    <property type="entry name" value="PGBD-like_sf"/>
</dbReference>
<dbReference type="Pfam" id="PF03734">
    <property type="entry name" value="YkuD"/>
    <property type="match status" value="1"/>
</dbReference>
<dbReference type="InterPro" id="IPR005490">
    <property type="entry name" value="LD_TPept_cat_dom"/>
</dbReference>
<dbReference type="SUPFAM" id="SSF47090">
    <property type="entry name" value="PGBD-like"/>
    <property type="match status" value="1"/>
</dbReference>
<dbReference type="Pfam" id="PF01471">
    <property type="entry name" value="PG_binding_1"/>
    <property type="match status" value="1"/>
</dbReference>
<comment type="similarity">
    <text evidence="2">Belongs to the YkuD family.</text>
</comment>
<dbReference type="InterPro" id="IPR052905">
    <property type="entry name" value="LD-transpeptidase_YkuD-like"/>
</dbReference>
<evidence type="ECO:0000256" key="3">
    <source>
        <dbReference type="ARBA" id="ARBA00022679"/>
    </source>
</evidence>
<dbReference type="InterPro" id="IPR002477">
    <property type="entry name" value="Peptidoglycan-bd-like"/>
</dbReference>
<feature type="active site" description="Nucleophile" evidence="7">
    <location>
        <position position="431"/>
    </location>
</feature>
<dbReference type="InterPro" id="IPR036366">
    <property type="entry name" value="PGBDSf"/>
</dbReference>
<comment type="pathway">
    <text evidence="1 7">Cell wall biogenesis; peptidoglycan biosynthesis.</text>
</comment>
<reference evidence="10" key="1">
    <citation type="journal article" date="2019" name="Int. J. Syst. Evol. Microbiol.">
        <title>The Global Catalogue of Microorganisms (GCM) 10K type strain sequencing project: providing services to taxonomists for standard genome sequencing and annotation.</title>
        <authorList>
            <consortium name="The Broad Institute Genomics Platform"/>
            <consortium name="The Broad Institute Genome Sequencing Center for Infectious Disease"/>
            <person name="Wu L."/>
            <person name="Ma J."/>
        </authorList>
    </citation>
    <scope>NUCLEOTIDE SEQUENCE [LARGE SCALE GENOMIC DNA]</scope>
    <source>
        <strain evidence="10">JCM 18200</strain>
    </source>
</reference>
<keyword evidence="10" id="KW-1185">Reference proteome</keyword>
<feature type="active site" description="Proton donor/acceptor" evidence="7">
    <location>
        <position position="412"/>
    </location>
</feature>
<evidence type="ECO:0000256" key="6">
    <source>
        <dbReference type="ARBA" id="ARBA00023316"/>
    </source>
</evidence>
<keyword evidence="3" id="KW-0808">Transferase</keyword>
<dbReference type="Gene3D" id="2.40.440.10">
    <property type="entry name" value="L,D-transpeptidase catalytic domain-like"/>
    <property type="match status" value="1"/>
</dbReference>
<dbReference type="RefSeq" id="WP_345231558.1">
    <property type="nucleotide sequence ID" value="NZ_BAABIQ010000030.1"/>
</dbReference>
<proteinExistence type="inferred from homology"/>
<keyword evidence="5 7" id="KW-0573">Peptidoglycan synthesis</keyword>
<evidence type="ECO:0000256" key="4">
    <source>
        <dbReference type="ARBA" id="ARBA00022960"/>
    </source>
</evidence>
<feature type="domain" description="L,D-TPase catalytic" evidence="8">
    <location>
        <begin position="297"/>
        <end position="457"/>
    </location>
</feature>
<evidence type="ECO:0000256" key="5">
    <source>
        <dbReference type="ARBA" id="ARBA00022984"/>
    </source>
</evidence>
<evidence type="ECO:0000256" key="2">
    <source>
        <dbReference type="ARBA" id="ARBA00005992"/>
    </source>
</evidence>
<evidence type="ECO:0000259" key="8">
    <source>
        <dbReference type="PROSITE" id="PS52029"/>
    </source>
</evidence>
<evidence type="ECO:0000256" key="1">
    <source>
        <dbReference type="ARBA" id="ARBA00004752"/>
    </source>
</evidence>
<dbReference type="Proteomes" id="UP001501411">
    <property type="component" value="Unassembled WGS sequence"/>
</dbReference>
<gene>
    <name evidence="9" type="ORF">GCM10023231_19310</name>
</gene>
<dbReference type="InterPro" id="IPR045380">
    <property type="entry name" value="LD_TPept_scaffold_dom"/>
</dbReference>
<dbReference type="PANTHER" id="PTHR41533">
    <property type="entry name" value="L,D-TRANSPEPTIDASE HI_1667-RELATED"/>
    <property type="match status" value="1"/>
</dbReference>
<evidence type="ECO:0000313" key="9">
    <source>
        <dbReference type="EMBL" id="GAA4791516.1"/>
    </source>
</evidence>
<organism evidence="9 10">
    <name type="scientific">Olivibacter ginsenosidimutans</name>
    <dbReference type="NCBI Taxonomy" id="1176537"/>
    <lineage>
        <taxon>Bacteria</taxon>
        <taxon>Pseudomonadati</taxon>
        <taxon>Bacteroidota</taxon>
        <taxon>Sphingobacteriia</taxon>
        <taxon>Sphingobacteriales</taxon>
        <taxon>Sphingobacteriaceae</taxon>
        <taxon>Olivibacter</taxon>
    </lineage>
</organism>
<dbReference type="SUPFAM" id="SSF141523">
    <property type="entry name" value="L,D-transpeptidase catalytic domain-like"/>
    <property type="match status" value="1"/>
</dbReference>